<dbReference type="InterPro" id="IPR036397">
    <property type="entry name" value="RNaseH_sf"/>
</dbReference>
<accession>A0ABP0R0B6</accession>
<name>A0ABP0R0B6_9DINO</name>
<feature type="region of interest" description="Disordered" evidence="1">
    <location>
        <begin position="529"/>
        <end position="559"/>
    </location>
</feature>
<feature type="non-terminal residue" evidence="3">
    <location>
        <position position="742"/>
    </location>
</feature>
<feature type="region of interest" description="Disordered" evidence="1">
    <location>
        <begin position="578"/>
        <end position="617"/>
    </location>
</feature>
<gene>
    <name evidence="3" type="ORF">CCMP2556_LOCUS44705</name>
</gene>
<dbReference type="SUPFAM" id="SSF53098">
    <property type="entry name" value="Ribonuclease H-like"/>
    <property type="match status" value="1"/>
</dbReference>
<evidence type="ECO:0000256" key="1">
    <source>
        <dbReference type="SAM" id="MobiDB-lite"/>
    </source>
</evidence>
<feature type="non-terminal residue" evidence="3">
    <location>
        <position position="1"/>
    </location>
</feature>
<feature type="domain" description="Integrase catalytic" evidence="2">
    <location>
        <begin position="253"/>
        <end position="429"/>
    </location>
</feature>
<dbReference type="Proteomes" id="UP001642484">
    <property type="component" value="Unassembled WGS sequence"/>
</dbReference>
<dbReference type="InterPro" id="IPR012337">
    <property type="entry name" value="RNaseH-like_sf"/>
</dbReference>
<proteinExistence type="predicted"/>
<feature type="compositionally biased region" description="Low complexity" evidence="1">
    <location>
        <begin position="588"/>
        <end position="601"/>
    </location>
</feature>
<evidence type="ECO:0000313" key="4">
    <source>
        <dbReference type="Proteomes" id="UP001642484"/>
    </source>
</evidence>
<comment type="caution">
    <text evidence="3">The sequence shown here is derived from an EMBL/GenBank/DDBJ whole genome shotgun (WGS) entry which is preliminary data.</text>
</comment>
<reference evidence="3 4" key="1">
    <citation type="submission" date="2024-02" db="EMBL/GenBank/DDBJ databases">
        <authorList>
            <person name="Chen Y."/>
            <person name="Shah S."/>
            <person name="Dougan E. K."/>
            <person name="Thang M."/>
            <person name="Chan C."/>
        </authorList>
    </citation>
    <scope>NUCLEOTIDE SEQUENCE [LARGE SCALE GENOMIC DNA]</scope>
</reference>
<protein>
    <recommendedName>
        <fullName evidence="2">Integrase catalytic domain-containing protein</fullName>
    </recommendedName>
</protein>
<evidence type="ECO:0000313" key="3">
    <source>
        <dbReference type="EMBL" id="CAK9093575.1"/>
    </source>
</evidence>
<organism evidence="3 4">
    <name type="scientific">Durusdinium trenchii</name>
    <dbReference type="NCBI Taxonomy" id="1381693"/>
    <lineage>
        <taxon>Eukaryota</taxon>
        <taxon>Sar</taxon>
        <taxon>Alveolata</taxon>
        <taxon>Dinophyceae</taxon>
        <taxon>Suessiales</taxon>
        <taxon>Symbiodiniaceae</taxon>
        <taxon>Durusdinium</taxon>
    </lineage>
</organism>
<evidence type="ECO:0000259" key="2">
    <source>
        <dbReference type="PROSITE" id="PS50994"/>
    </source>
</evidence>
<sequence length="742" mass="83496">MSLINPDLESHFNESLQHLFEDISDCYKNTAGSLLLVPSETMPDSARLLHGIHDVHEALAKGMKIECLQIHINYNDLPMTLDATVTEDYYCLLCVLEEDCKHVNLHLLSLKHVPQQQLQQRPVVLCAGRLTELGAISAGIFPAKTKTTPISSTPHRPLHPSSLRIVEDIRVSAEREPIKPSQDFKDFPRRLLHADRKERTRLLVGLHQRFYHCGVTDMIRLLNAMLLPRDVIQQGIEVCQQCSDCHCQRYANKAPRPQLRGYVAVQFNEYVLMDLFFLWSQPFILLIDHCTHWKTGCHLPNKQASSLLQALMSQWIRVWGPMHTLCSDQEGGLSSSEATVFCERLGITRTFVGTSAYHSKGLVERHVALTKHSMMILKSTSTKEGLHLSYDDLIHEVTISQNMLLEKGGVTPQTAVTGINPREFWQMDNEQLQAHTGALDVKADFAEQAIRGRLLAKQAILEAVVGERLAIARRTKQQKHDLSLLIAGMAIDIYRQPHRKDDFGWHGPAELVIIETNDNYKKKELDRSFDEGDAQKHQRPEKDDTAPPLPISSDAPGSSHEKQLLSILLRVTSSDELPDPASAALDNSESSPAPALDDSSATLDYGDRTDQTIEYPDDPNAVHRALSHATPFEGDLAFESAFQESNIFSFLCSRFGDNPFYSETISEQQQAHTMLKSLTPEFRAMWSDAVPDSEPLVEYLIDLSTGEILKVDDETANLTDQELIDYAPAVHLADYKELHQFV</sequence>
<dbReference type="EMBL" id="CAXAMN010025229">
    <property type="protein sequence ID" value="CAK9093575.1"/>
    <property type="molecule type" value="Genomic_DNA"/>
</dbReference>
<dbReference type="InterPro" id="IPR001584">
    <property type="entry name" value="Integrase_cat-core"/>
</dbReference>
<feature type="compositionally biased region" description="Basic and acidic residues" evidence="1">
    <location>
        <begin position="529"/>
        <end position="545"/>
    </location>
</feature>
<dbReference type="PROSITE" id="PS50994">
    <property type="entry name" value="INTEGRASE"/>
    <property type="match status" value="1"/>
</dbReference>
<dbReference type="Gene3D" id="3.30.420.10">
    <property type="entry name" value="Ribonuclease H-like superfamily/Ribonuclease H"/>
    <property type="match status" value="1"/>
</dbReference>
<keyword evidence="4" id="KW-1185">Reference proteome</keyword>